<dbReference type="InterPro" id="IPR003591">
    <property type="entry name" value="Leu-rich_rpt_typical-subtyp"/>
</dbReference>
<keyword evidence="5" id="KW-0812">Transmembrane</keyword>
<feature type="region of interest" description="Disordered" evidence="4">
    <location>
        <begin position="674"/>
        <end position="698"/>
    </location>
</feature>
<evidence type="ECO:0000256" key="5">
    <source>
        <dbReference type="SAM" id="Phobius"/>
    </source>
</evidence>
<dbReference type="Gene3D" id="3.80.10.10">
    <property type="entry name" value="Ribonuclease Inhibitor"/>
    <property type="match status" value="3"/>
</dbReference>
<evidence type="ECO:0000259" key="7">
    <source>
        <dbReference type="SMART" id="SM00082"/>
    </source>
</evidence>
<protein>
    <submittedName>
        <fullName evidence="9">Leucine-rich repeat neuronal protein 3</fullName>
    </submittedName>
</protein>
<dbReference type="PANTHER" id="PTHR24366:SF96">
    <property type="entry name" value="LEUCINE RICH REPEAT CONTAINING 53"/>
    <property type="match status" value="1"/>
</dbReference>
<dbReference type="OrthoDB" id="6066926at2759"/>
<dbReference type="InterPro" id="IPR000483">
    <property type="entry name" value="Cys-rich_flank_reg_C"/>
</dbReference>
<organism evidence="8 9">
    <name type="scientific">Lingula anatina</name>
    <name type="common">Brachiopod</name>
    <name type="synonym">Lingula unguis</name>
    <dbReference type="NCBI Taxonomy" id="7574"/>
    <lineage>
        <taxon>Eukaryota</taxon>
        <taxon>Metazoa</taxon>
        <taxon>Spiralia</taxon>
        <taxon>Lophotrochozoa</taxon>
        <taxon>Brachiopoda</taxon>
        <taxon>Linguliformea</taxon>
        <taxon>Lingulata</taxon>
        <taxon>Lingulida</taxon>
        <taxon>Linguloidea</taxon>
        <taxon>Lingulidae</taxon>
        <taxon>Lingula</taxon>
    </lineage>
</organism>
<feature type="transmembrane region" description="Helical" evidence="5">
    <location>
        <begin position="521"/>
        <end position="543"/>
    </location>
</feature>
<evidence type="ECO:0000256" key="6">
    <source>
        <dbReference type="SAM" id="SignalP"/>
    </source>
</evidence>
<proteinExistence type="predicted"/>
<dbReference type="InParanoid" id="A0A1S3JAW5"/>
<dbReference type="PROSITE" id="PS51450">
    <property type="entry name" value="LRR"/>
    <property type="match status" value="1"/>
</dbReference>
<evidence type="ECO:0000256" key="2">
    <source>
        <dbReference type="ARBA" id="ARBA00022729"/>
    </source>
</evidence>
<dbReference type="PANTHER" id="PTHR24366">
    <property type="entry name" value="IG(IMMUNOGLOBULIN) AND LRR(LEUCINE RICH REPEAT) DOMAINS"/>
    <property type="match status" value="1"/>
</dbReference>
<dbReference type="AlphaFoldDB" id="A0A1S3JAW5"/>
<dbReference type="KEGG" id="lak:106171288"/>
<dbReference type="InterPro" id="IPR032675">
    <property type="entry name" value="LRR_dom_sf"/>
</dbReference>
<evidence type="ECO:0000256" key="1">
    <source>
        <dbReference type="ARBA" id="ARBA00022614"/>
    </source>
</evidence>
<accession>A0A1S3JAW5</accession>
<dbReference type="SUPFAM" id="SSF52058">
    <property type="entry name" value="L domain-like"/>
    <property type="match status" value="1"/>
</dbReference>
<evidence type="ECO:0000256" key="4">
    <source>
        <dbReference type="SAM" id="MobiDB-lite"/>
    </source>
</evidence>
<dbReference type="Pfam" id="PF13855">
    <property type="entry name" value="LRR_8"/>
    <property type="match status" value="2"/>
</dbReference>
<keyword evidence="8" id="KW-1185">Reference proteome</keyword>
<keyword evidence="2 6" id="KW-0732">Signal</keyword>
<dbReference type="Pfam" id="PF00560">
    <property type="entry name" value="LRR_1"/>
    <property type="match status" value="1"/>
</dbReference>
<feature type="domain" description="LRRCT" evidence="7">
    <location>
        <begin position="436"/>
        <end position="486"/>
    </location>
</feature>
<dbReference type="InterPro" id="IPR001611">
    <property type="entry name" value="Leu-rich_rpt"/>
</dbReference>
<dbReference type="RefSeq" id="XP_013407024.1">
    <property type="nucleotide sequence ID" value="XM_013551570.1"/>
</dbReference>
<dbReference type="STRING" id="7574.A0A1S3JAW5"/>
<dbReference type="GeneID" id="106171288"/>
<feature type="signal peptide" evidence="6">
    <location>
        <begin position="1"/>
        <end position="18"/>
    </location>
</feature>
<evidence type="ECO:0000256" key="3">
    <source>
        <dbReference type="ARBA" id="ARBA00022737"/>
    </source>
</evidence>
<name>A0A1S3JAW5_LINAN</name>
<sequence>MAVSVLSVLLLLFRKVHHLLVVIALVQQVSTSCPPVPACETCYREPGDWKDEQTTPWIYECPNAAQLTKGVICHDFQHLRVPVSHLDLRHYNFRETNLCTTLEHSLKFCNFPTSAIKSIDLSYSRFMYKCSTELFGFLYSVMNSVEVLRLHSLTYLLPVLPIEAASASLRFTRLRELDLSSNDYTEKSVERGIGNHKWDSLEVLNFDDNNAQGIPKEFRPLPLKHLSMANNQIQMSIASSDVNRTQATIDSLKYLPRTLESLDLSGNTINFFPSALAQFSQLKTLRLSAVKLSRRIDIASADGLEHLEFLDLSGNLLSQVTLGNFLHDLHDLKVLNLSKNFFDSWPLDLDHLPELRQLHLQHNTLTTLMPFALQSCDKLSHLDVSNNKILIISEPGFHGIEKSLQVLRLNNNKIRTLDKCTFKRLSALRQLTVSGNPLHCDCSLAWIQHVSQKSIFTVFDISKAICHSPIRFKGMAIGDFPTDECSKEELAFEGCPRVDSVPPNYSNQAGNGTSPNFEDPWHIVVTVSLIMAAINSILVFVIFTCNRRQRRSVTALLSGEEALTENPYTSLKRMSKLSAKPTDKPAKGYTGLKWGVRESAPSQQTAPKVACNKMAPPYTVTFQKGPESDEYEDTTYTKPAAGGATAQIQHAPMKIEQAIGHGLKGDANMGAAMQAEPRPSADDYISFDKSGQQGDTYCDAGEPEAYYNTGKKKAYIQPIIYDDSKG</sequence>
<keyword evidence="1" id="KW-0433">Leucine-rich repeat</keyword>
<reference evidence="9" key="1">
    <citation type="submission" date="2025-08" db="UniProtKB">
        <authorList>
            <consortium name="RefSeq"/>
        </authorList>
    </citation>
    <scope>IDENTIFICATION</scope>
    <source>
        <tissue evidence="9">Gonads</tissue>
    </source>
</reference>
<feature type="chain" id="PRO_5010244597" evidence="6">
    <location>
        <begin position="19"/>
        <end position="726"/>
    </location>
</feature>
<keyword evidence="5" id="KW-1133">Transmembrane helix</keyword>
<evidence type="ECO:0000313" key="8">
    <source>
        <dbReference type="Proteomes" id="UP000085678"/>
    </source>
</evidence>
<keyword evidence="5" id="KW-0472">Membrane</keyword>
<keyword evidence="3" id="KW-0677">Repeat</keyword>
<dbReference type="SMART" id="SM00369">
    <property type="entry name" value="LRR_TYP"/>
    <property type="match status" value="6"/>
</dbReference>
<dbReference type="SMART" id="SM00082">
    <property type="entry name" value="LRRCT"/>
    <property type="match status" value="1"/>
</dbReference>
<gene>
    <name evidence="9" type="primary">LOC106171288</name>
</gene>
<evidence type="ECO:0000313" key="9">
    <source>
        <dbReference type="RefSeq" id="XP_013407024.1"/>
    </source>
</evidence>
<dbReference type="Proteomes" id="UP000085678">
    <property type="component" value="Unplaced"/>
</dbReference>